<evidence type="ECO:0000256" key="6">
    <source>
        <dbReference type="SAM" id="SignalP"/>
    </source>
</evidence>
<keyword evidence="5" id="KW-0472">Membrane</keyword>
<evidence type="ECO:0000256" key="5">
    <source>
        <dbReference type="ARBA" id="ARBA00023136"/>
    </source>
</evidence>
<sequence>MVQHPLIVVMLLFTLSACHSASDLCQDSKDCQASFKPLGCFKDKSHERALPHYIYNERDDSIANYGGQMIDWNDWENYLPGFVCRCAKKAKDLGYDLFGVQFFGECYAGSSSSDKYDSYGPGRCKDCVGTDMNDCNGRKFCAGKEWRNMVYKIVDLCSVRFERIGCFHDNKEAPRLLPSYLLNDRDENLPNFSGQLIDWENWYEYLPDLVCRCAEKAKEKGWKLFGIQFWGECWGGPDDSAFYVEGHAQPSGCADQCSNDCACSKRFCAGKTFTNAVYAITSNLCQDPKDCQVSFKPLGCFKDKSHARALPHYIYNERDDSIANYGGQKIDWNDWENYLPGFICRCAKKAKDLGYDLFGMQHFGECYAGSSSSDQYNRYGPGQCKDCVGTDMNDCNGRKFCVGKEWRNMFCISLLTHIVKRIDLDLCSVRFERIGCFHDNKEAPRLLPSYLLNDRDENLPNFSGHLIDWKNWYEYLPDLVCRCAKKTKGKGWKLFGIQFWGECWSGPDDSAFYIEGHAQPGRCEDQCFNDCACSTRFCTGKNFTNAVYRNNVSMKEALCRTRSTFWANVDPCHCDTTFEPARCYKDRTDQRLLQNYILNERDPTLSNYRGKSIEWTNWQNYLPEFICRCANEAKLLGFDVFGIQFYDMCDIHIEKLGCYRMRFQSQPFLPEYVLSDRDPKAQKTWSGIRIDWPNWYKHLPDFVCRCAQRIKQKGYGWKIFGIRNWGECWSGNTTSDTFLLQMVANVGECKNQCFKDCKHDDPFCTGTDNSNAVYVIGNG</sequence>
<dbReference type="AlphaFoldDB" id="A0A3M6V5K3"/>
<accession>A0A3M6V5K3</accession>
<feature type="signal peptide" evidence="6">
    <location>
        <begin position="1"/>
        <end position="20"/>
    </location>
</feature>
<reference evidence="7 8" key="1">
    <citation type="journal article" date="2018" name="Sci. Rep.">
        <title>Comparative analysis of the Pocillopora damicornis genome highlights role of immune system in coral evolution.</title>
        <authorList>
            <person name="Cunning R."/>
            <person name="Bay R.A."/>
            <person name="Gillette P."/>
            <person name="Baker A.C."/>
            <person name="Traylor-Knowles N."/>
        </authorList>
    </citation>
    <scope>NUCLEOTIDE SEQUENCE [LARGE SCALE GENOMIC DNA]</scope>
    <source>
        <strain evidence="7">RSMAS</strain>
        <tissue evidence="7">Whole animal</tissue>
    </source>
</reference>
<keyword evidence="8" id="KW-1185">Reference proteome</keyword>
<dbReference type="GO" id="GO:0016020">
    <property type="term" value="C:membrane"/>
    <property type="evidence" value="ECO:0007669"/>
    <property type="project" value="UniProtKB-SubCell"/>
</dbReference>
<dbReference type="Proteomes" id="UP000275408">
    <property type="component" value="Unassembled WGS sequence"/>
</dbReference>
<dbReference type="PANTHER" id="PTHR16059">
    <property type="entry name" value="ANTHRAX TOXIN RECEPTOR"/>
    <property type="match status" value="1"/>
</dbReference>
<dbReference type="OrthoDB" id="5988231at2759"/>
<feature type="chain" id="PRO_5018153630" description="WSC domain-containing protein" evidence="6">
    <location>
        <begin position="21"/>
        <end position="779"/>
    </location>
</feature>
<dbReference type="PANTHER" id="PTHR16059:SF25">
    <property type="entry name" value="LYSOZYME"/>
    <property type="match status" value="1"/>
</dbReference>
<gene>
    <name evidence="7" type="ORF">pdam_00005632</name>
</gene>
<keyword evidence="2" id="KW-0812">Transmembrane</keyword>
<keyword evidence="3 6" id="KW-0732">Signal</keyword>
<comment type="caution">
    <text evidence="7">The sequence shown here is derived from an EMBL/GenBank/DDBJ whole genome shotgun (WGS) entry which is preliminary data.</text>
</comment>
<organism evidence="7 8">
    <name type="scientific">Pocillopora damicornis</name>
    <name type="common">Cauliflower coral</name>
    <name type="synonym">Millepora damicornis</name>
    <dbReference type="NCBI Taxonomy" id="46731"/>
    <lineage>
        <taxon>Eukaryota</taxon>
        <taxon>Metazoa</taxon>
        <taxon>Cnidaria</taxon>
        <taxon>Anthozoa</taxon>
        <taxon>Hexacorallia</taxon>
        <taxon>Scleractinia</taxon>
        <taxon>Astrocoeniina</taxon>
        <taxon>Pocilloporidae</taxon>
        <taxon>Pocillopora</taxon>
    </lineage>
</organism>
<keyword evidence="4" id="KW-1133">Transmembrane helix</keyword>
<name>A0A3M6V5K3_POCDA</name>
<evidence type="ECO:0000256" key="4">
    <source>
        <dbReference type="ARBA" id="ARBA00022989"/>
    </source>
</evidence>
<dbReference type="EMBL" id="RCHS01000074">
    <property type="protein sequence ID" value="RMX61160.1"/>
    <property type="molecule type" value="Genomic_DNA"/>
</dbReference>
<comment type="subcellular location">
    <subcellularLocation>
        <location evidence="1">Membrane</location>
        <topology evidence="1">Single-pass membrane protein</topology>
    </subcellularLocation>
</comment>
<evidence type="ECO:0000313" key="7">
    <source>
        <dbReference type="EMBL" id="RMX61160.1"/>
    </source>
</evidence>
<evidence type="ECO:0000256" key="1">
    <source>
        <dbReference type="ARBA" id="ARBA00004167"/>
    </source>
</evidence>
<evidence type="ECO:0000256" key="3">
    <source>
        <dbReference type="ARBA" id="ARBA00022729"/>
    </source>
</evidence>
<protein>
    <recommendedName>
        <fullName evidence="9">WSC domain-containing protein</fullName>
    </recommendedName>
</protein>
<evidence type="ECO:0000256" key="2">
    <source>
        <dbReference type="ARBA" id="ARBA00022692"/>
    </source>
</evidence>
<evidence type="ECO:0008006" key="9">
    <source>
        <dbReference type="Google" id="ProtNLM"/>
    </source>
</evidence>
<evidence type="ECO:0000313" key="8">
    <source>
        <dbReference type="Proteomes" id="UP000275408"/>
    </source>
</evidence>
<proteinExistence type="predicted"/>